<keyword evidence="2" id="KW-1185">Reference proteome</keyword>
<gene>
    <name evidence="1" type="ORF">BDN71DRAFT_1452776</name>
</gene>
<name>A0A9P5ZTK8_PLEER</name>
<comment type="caution">
    <text evidence="1">The sequence shown here is derived from an EMBL/GenBank/DDBJ whole genome shotgun (WGS) entry which is preliminary data.</text>
</comment>
<organism evidence="1 2">
    <name type="scientific">Pleurotus eryngii</name>
    <name type="common">Boletus of the steppes</name>
    <dbReference type="NCBI Taxonomy" id="5323"/>
    <lineage>
        <taxon>Eukaryota</taxon>
        <taxon>Fungi</taxon>
        <taxon>Dikarya</taxon>
        <taxon>Basidiomycota</taxon>
        <taxon>Agaricomycotina</taxon>
        <taxon>Agaricomycetes</taxon>
        <taxon>Agaricomycetidae</taxon>
        <taxon>Agaricales</taxon>
        <taxon>Pleurotineae</taxon>
        <taxon>Pleurotaceae</taxon>
        <taxon>Pleurotus</taxon>
    </lineage>
</organism>
<evidence type="ECO:0000313" key="2">
    <source>
        <dbReference type="Proteomes" id="UP000807025"/>
    </source>
</evidence>
<accession>A0A9P5ZTK8</accession>
<proteinExistence type="predicted"/>
<protein>
    <submittedName>
        <fullName evidence="1">Uncharacterized protein</fullName>
    </submittedName>
</protein>
<dbReference type="AlphaFoldDB" id="A0A9P5ZTK8"/>
<sequence>MVMSIIHWAAGCCSYLTQSSTESANSTPSLHLPYSIINRYGSSIFHPQTWSSPPPAQWEIRTAIHGVVVPESS</sequence>
<dbReference type="EMBL" id="MU154616">
    <property type="protein sequence ID" value="KAF9491566.1"/>
    <property type="molecule type" value="Genomic_DNA"/>
</dbReference>
<dbReference type="Proteomes" id="UP000807025">
    <property type="component" value="Unassembled WGS sequence"/>
</dbReference>
<reference evidence="1" key="1">
    <citation type="submission" date="2020-11" db="EMBL/GenBank/DDBJ databases">
        <authorList>
            <consortium name="DOE Joint Genome Institute"/>
            <person name="Ahrendt S."/>
            <person name="Riley R."/>
            <person name="Andreopoulos W."/>
            <person name="Labutti K."/>
            <person name="Pangilinan J."/>
            <person name="Ruiz-Duenas F.J."/>
            <person name="Barrasa J.M."/>
            <person name="Sanchez-Garcia M."/>
            <person name="Camarero S."/>
            <person name="Miyauchi S."/>
            <person name="Serrano A."/>
            <person name="Linde D."/>
            <person name="Babiker R."/>
            <person name="Drula E."/>
            <person name="Ayuso-Fernandez I."/>
            <person name="Pacheco R."/>
            <person name="Padilla G."/>
            <person name="Ferreira P."/>
            <person name="Barriuso J."/>
            <person name="Kellner H."/>
            <person name="Castanera R."/>
            <person name="Alfaro M."/>
            <person name="Ramirez L."/>
            <person name="Pisabarro A.G."/>
            <person name="Kuo A."/>
            <person name="Tritt A."/>
            <person name="Lipzen A."/>
            <person name="He G."/>
            <person name="Yan M."/>
            <person name="Ng V."/>
            <person name="Cullen D."/>
            <person name="Martin F."/>
            <person name="Rosso M.-N."/>
            <person name="Henrissat B."/>
            <person name="Hibbett D."/>
            <person name="Martinez A.T."/>
            <person name="Grigoriev I.V."/>
        </authorList>
    </citation>
    <scope>NUCLEOTIDE SEQUENCE</scope>
    <source>
        <strain evidence="1">ATCC 90797</strain>
    </source>
</reference>
<evidence type="ECO:0000313" key="1">
    <source>
        <dbReference type="EMBL" id="KAF9491566.1"/>
    </source>
</evidence>